<reference evidence="2" key="2">
    <citation type="submission" date="2018-03" db="EMBL/GenBank/DDBJ databases">
        <title>The Triticum urartu genome reveals the dynamic nature of wheat genome evolution.</title>
        <authorList>
            <person name="Ling H."/>
            <person name="Ma B."/>
            <person name="Shi X."/>
            <person name="Liu H."/>
            <person name="Dong L."/>
            <person name="Sun H."/>
            <person name="Cao Y."/>
            <person name="Gao Q."/>
            <person name="Zheng S."/>
            <person name="Li Y."/>
            <person name="Yu Y."/>
            <person name="Du H."/>
            <person name="Qi M."/>
            <person name="Li Y."/>
            <person name="Yu H."/>
            <person name="Cui Y."/>
            <person name="Wang N."/>
            <person name="Chen C."/>
            <person name="Wu H."/>
            <person name="Zhao Y."/>
            <person name="Zhang J."/>
            <person name="Li Y."/>
            <person name="Zhou W."/>
            <person name="Zhang B."/>
            <person name="Hu W."/>
            <person name="Eijk M."/>
            <person name="Tang J."/>
            <person name="Witsenboer H."/>
            <person name="Zhao S."/>
            <person name="Li Z."/>
            <person name="Zhang A."/>
            <person name="Wang D."/>
            <person name="Liang C."/>
        </authorList>
    </citation>
    <scope>NUCLEOTIDE SEQUENCE [LARGE SCALE GENOMIC DNA]</scope>
    <source>
        <strain evidence="2">cv. G1812</strain>
    </source>
</reference>
<evidence type="ECO:0000313" key="3">
    <source>
        <dbReference type="Proteomes" id="UP000015106"/>
    </source>
</evidence>
<organism evidence="2 3">
    <name type="scientific">Triticum urartu</name>
    <name type="common">Red wild einkorn</name>
    <name type="synonym">Crithodium urartu</name>
    <dbReference type="NCBI Taxonomy" id="4572"/>
    <lineage>
        <taxon>Eukaryota</taxon>
        <taxon>Viridiplantae</taxon>
        <taxon>Streptophyta</taxon>
        <taxon>Embryophyta</taxon>
        <taxon>Tracheophyta</taxon>
        <taxon>Spermatophyta</taxon>
        <taxon>Magnoliopsida</taxon>
        <taxon>Liliopsida</taxon>
        <taxon>Poales</taxon>
        <taxon>Poaceae</taxon>
        <taxon>BOP clade</taxon>
        <taxon>Pooideae</taxon>
        <taxon>Triticodae</taxon>
        <taxon>Triticeae</taxon>
        <taxon>Triticinae</taxon>
        <taxon>Triticum</taxon>
    </lineage>
</organism>
<sequence length="218" mass="25076">MKNTPIITNLKASCLRMMLDVLLHTLELPAAEYQSKACDGGRVCVTVFFHMPTSYVEDHGSRMAIPGVQCIDHAMSEDTAAMEAIGYIKCMVKTELRDYNYINMKKLDEENQSLKHELAVAKYNKQKTKAKNRSIKNKLMMARYKNKKNAMGWFVLTRYMHGLSDHICNVTALNRSSGKEPMDQLMNEPLNNIEKIAERLKRRVLKSEKQLKSIRRGF</sequence>
<name>A0A8R7PDI0_TRIUA</name>
<keyword evidence="3" id="KW-1185">Reference proteome</keyword>
<evidence type="ECO:0000256" key="1">
    <source>
        <dbReference type="SAM" id="Coils"/>
    </source>
</evidence>
<feature type="coiled-coil region" evidence="1">
    <location>
        <begin position="190"/>
        <end position="217"/>
    </location>
</feature>
<dbReference type="Gramene" id="TuG1812G0200002580.01.T01">
    <property type="protein sequence ID" value="TuG1812G0200002580.01.T01"/>
    <property type="gene ID" value="TuG1812G0200002580.01"/>
</dbReference>
<dbReference type="EnsemblPlants" id="TuG1812G0200002580.01.T01">
    <property type="protein sequence ID" value="TuG1812G0200002580.01.T01"/>
    <property type="gene ID" value="TuG1812G0200002580.01"/>
</dbReference>
<reference evidence="2" key="3">
    <citation type="submission" date="2022-06" db="UniProtKB">
        <authorList>
            <consortium name="EnsemblPlants"/>
        </authorList>
    </citation>
    <scope>IDENTIFICATION</scope>
</reference>
<dbReference type="AlphaFoldDB" id="A0A8R7PDI0"/>
<protein>
    <submittedName>
        <fullName evidence="2">Uncharacterized protein</fullName>
    </submittedName>
</protein>
<keyword evidence="1" id="KW-0175">Coiled coil</keyword>
<proteinExistence type="predicted"/>
<evidence type="ECO:0000313" key="2">
    <source>
        <dbReference type="EnsemblPlants" id="TuG1812G0200002580.01.T01"/>
    </source>
</evidence>
<accession>A0A8R7PDI0</accession>
<dbReference type="Proteomes" id="UP000015106">
    <property type="component" value="Chromosome 2"/>
</dbReference>
<reference evidence="3" key="1">
    <citation type="journal article" date="2013" name="Nature">
        <title>Draft genome of the wheat A-genome progenitor Triticum urartu.</title>
        <authorList>
            <person name="Ling H.Q."/>
            <person name="Zhao S."/>
            <person name="Liu D."/>
            <person name="Wang J."/>
            <person name="Sun H."/>
            <person name="Zhang C."/>
            <person name="Fan H."/>
            <person name="Li D."/>
            <person name="Dong L."/>
            <person name="Tao Y."/>
            <person name="Gao C."/>
            <person name="Wu H."/>
            <person name="Li Y."/>
            <person name="Cui Y."/>
            <person name="Guo X."/>
            <person name="Zheng S."/>
            <person name="Wang B."/>
            <person name="Yu K."/>
            <person name="Liang Q."/>
            <person name="Yang W."/>
            <person name="Lou X."/>
            <person name="Chen J."/>
            <person name="Feng M."/>
            <person name="Jian J."/>
            <person name="Zhang X."/>
            <person name="Luo G."/>
            <person name="Jiang Y."/>
            <person name="Liu J."/>
            <person name="Wang Z."/>
            <person name="Sha Y."/>
            <person name="Zhang B."/>
            <person name="Wu H."/>
            <person name="Tang D."/>
            <person name="Shen Q."/>
            <person name="Xue P."/>
            <person name="Zou S."/>
            <person name="Wang X."/>
            <person name="Liu X."/>
            <person name="Wang F."/>
            <person name="Yang Y."/>
            <person name="An X."/>
            <person name="Dong Z."/>
            <person name="Zhang K."/>
            <person name="Zhang X."/>
            <person name="Luo M.C."/>
            <person name="Dvorak J."/>
            <person name="Tong Y."/>
            <person name="Wang J."/>
            <person name="Yang H."/>
            <person name="Li Z."/>
            <person name="Wang D."/>
            <person name="Zhang A."/>
            <person name="Wang J."/>
        </authorList>
    </citation>
    <scope>NUCLEOTIDE SEQUENCE</scope>
    <source>
        <strain evidence="3">cv. G1812</strain>
    </source>
</reference>